<evidence type="ECO:0000313" key="3">
    <source>
        <dbReference type="Proteomes" id="UP001589854"/>
    </source>
</evidence>
<comment type="caution">
    <text evidence="2">The sequence shown here is derived from an EMBL/GenBank/DDBJ whole genome shotgun (WGS) entry which is preliminary data.</text>
</comment>
<evidence type="ECO:0000256" key="1">
    <source>
        <dbReference type="SAM" id="SignalP"/>
    </source>
</evidence>
<reference evidence="2 3" key="1">
    <citation type="submission" date="2024-09" db="EMBL/GenBank/DDBJ databases">
        <authorList>
            <person name="Sun Q."/>
            <person name="Mori K."/>
        </authorList>
    </citation>
    <scope>NUCLEOTIDE SEQUENCE [LARGE SCALE GENOMIC DNA]</scope>
    <source>
        <strain evidence="2 3">CCM 7228</strain>
    </source>
</reference>
<dbReference type="RefSeq" id="WP_378936997.1">
    <property type="nucleotide sequence ID" value="NZ_JBHLVO010000022.1"/>
</dbReference>
<protein>
    <submittedName>
        <fullName evidence="2">Uncharacterized protein</fullName>
    </submittedName>
</protein>
<organism evidence="2 3">
    <name type="scientific">Metabacillus herbersteinensis</name>
    <dbReference type="NCBI Taxonomy" id="283816"/>
    <lineage>
        <taxon>Bacteria</taxon>
        <taxon>Bacillati</taxon>
        <taxon>Bacillota</taxon>
        <taxon>Bacilli</taxon>
        <taxon>Bacillales</taxon>
        <taxon>Bacillaceae</taxon>
        <taxon>Metabacillus</taxon>
    </lineage>
</organism>
<keyword evidence="1" id="KW-0732">Signal</keyword>
<name>A0ABV6GKX7_9BACI</name>
<proteinExistence type="predicted"/>
<sequence length="181" mass="20234">MNKLIKVLSIFCLLFLVPFTNIGLDNKVGAQTNKVEKVLFKEEEINNTENFFAKNKKDTFIVEGHEIKIPKGIIEGELKENNSGKVSKVLNKQATQLLEVKKVKDEKNQDKLVSEFVTIAEVNVDQSTLSDNVVSTDTLGFWDGIVTHFIGLFQFPSKAYASSPTEGQTAEKWVGNVKGLR</sequence>
<gene>
    <name evidence="2" type="ORF">ACFFIX_19435</name>
</gene>
<feature type="signal peptide" evidence="1">
    <location>
        <begin position="1"/>
        <end position="23"/>
    </location>
</feature>
<feature type="chain" id="PRO_5045494705" evidence="1">
    <location>
        <begin position="24"/>
        <end position="181"/>
    </location>
</feature>
<keyword evidence="3" id="KW-1185">Reference proteome</keyword>
<dbReference type="EMBL" id="JBHLVO010000022">
    <property type="protein sequence ID" value="MFC0273567.1"/>
    <property type="molecule type" value="Genomic_DNA"/>
</dbReference>
<accession>A0ABV6GKX7</accession>
<evidence type="ECO:0000313" key="2">
    <source>
        <dbReference type="EMBL" id="MFC0273567.1"/>
    </source>
</evidence>
<dbReference type="Proteomes" id="UP001589854">
    <property type="component" value="Unassembled WGS sequence"/>
</dbReference>